<dbReference type="SMART" id="SM00823">
    <property type="entry name" value="PKS_PP"/>
    <property type="match status" value="4"/>
</dbReference>
<dbReference type="NCBIfam" id="NF003417">
    <property type="entry name" value="PRK04813.1"/>
    <property type="match status" value="7"/>
</dbReference>
<dbReference type="SUPFAM" id="SSF52777">
    <property type="entry name" value="CoA-dependent acyltransferases"/>
    <property type="match status" value="8"/>
</dbReference>
<dbReference type="InterPro" id="IPR013217">
    <property type="entry name" value="Methyltransf_12"/>
</dbReference>
<dbReference type="Pfam" id="PF00501">
    <property type="entry name" value="AMP-binding"/>
    <property type="match status" value="4"/>
</dbReference>
<dbReference type="PROSITE" id="PS00012">
    <property type="entry name" value="PHOSPHOPANTETHEINE"/>
    <property type="match status" value="4"/>
</dbReference>
<dbReference type="Gene3D" id="3.30.300.30">
    <property type="match status" value="7"/>
</dbReference>
<accession>A0ABQ3QCI0</accession>
<keyword evidence="3" id="KW-0597">Phosphoprotein</keyword>
<dbReference type="Pfam" id="PF00668">
    <property type="entry name" value="Condensation"/>
    <property type="match status" value="4"/>
</dbReference>
<evidence type="ECO:0000256" key="1">
    <source>
        <dbReference type="ARBA" id="ARBA00001957"/>
    </source>
</evidence>
<keyword evidence="4" id="KW-0677">Repeat</keyword>
<dbReference type="CDD" id="cd12117">
    <property type="entry name" value="A_NRPS_Srf_like"/>
    <property type="match status" value="1"/>
</dbReference>
<dbReference type="Gene3D" id="3.30.559.30">
    <property type="entry name" value="Nonribosomal peptide synthetase, condensation domain"/>
    <property type="match status" value="4"/>
</dbReference>
<dbReference type="Pfam" id="PF13193">
    <property type="entry name" value="AMP-binding_C"/>
    <property type="match status" value="2"/>
</dbReference>
<dbReference type="SUPFAM" id="SSF47336">
    <property type="entry name" value="ACP-like"/>
    <property type="match status" value="4"/>
</dbReference>
<organism evidence="6 7">
    <name type="scientific">Streptomyces daghestanicus</name>
    <dbReference type="NCBI Taxonomy" id="66885"/>
    <lineage>
        <taxon>Bacteria</taxon>
        <taxon>Bacillati</taxon>
        <taxon>Actinomycetota</taxon>
        <taxon>Actinomycetes</taxon>
        <taxon>Kitasatosporales</taxon>
        <taxon>Streptomycetaceae</taxon>
        <taxon>Streptomyces</taxon>
    </lineage>
</organism>
<dbReference type="EMBL" id="BNDX01000018">
    <property type="protein sequence ID" value="GHI34982.1"/>
    <property type="molecule type" value="Genomic_DNA"/>
</dbReference>
<dbReference type="CDD" id="cd19543">
    <property type="entry name" value="DCL_NRPS"/>
    <property type="match status" value="1"/>
</dbReference>
<protein>
    <submittedName>
        <fullName evidence="6">Non-ribosomal peptide synthetase</fullName>
    </submittedName>
</protein>
<evidence type="ECO:0000256" key="4">
    <source>
        <dbReference type="ARBA" id="ARBA00022737"/>
    </source>
</evidence>
<dbReference type="Gene3D" id="3.30.559.10">
    <property type="entry name" value="Chloramphenicol acetyltransferase-like domain"/>
    <property type="match status" value="4"/>
</dbReference>
<dbReference type="InterPro" id="IPR023213">
    <property type="entry name" value="CAT-like_dom_sf"/>
</dbReference>
<evidence type="ECO:0000259" key="5">
    <source>
        <dbReference type="PROSITE" id="PS50075"/>
    </source>
</evidence>
<dbReference type="InterPro" id="IPR020806">
    <property type="entry name" value="PKS_PP-bd"/>
</dbReference>
<dbReference type="InterPro" id="IPR025110">
    <property type="entry name" value="AMP-bd_C"/>
</dbReference>
<dbReference type="PROSITE" id="PS50075">
    <property type="entry name" value="CARRIER"/>
    <property type="match status" value="4"/>
</dbReference>
<feature type="domain" description="Carrier" evidence="5">
    <location>
        <begin position="3906"/>
        <end position="3981"/>
    </location>
</feature>
<dbReference type="Pfam" id="PF00550">
    <property type="entry name" value="PP-binding"/>
    <property type="match status" value="4"/>
</dbReference>
<dbReference type="InterPro" id="IPR009081">
    <property type="entry name" value="PP-bd_ACP"/>
</dbReference>
<dbReference type="RefSeq" id="WP_226536115.1">
    <property type="nucleotide sequence ID" value="NZ_BNDX01000018.1"/>
</dbReference>
<dbReference type="CDD" id="cd02440">
    <property type="entry name" value="AdoMet_MTases"/>
    <property type="match status" value="3"/>
</dbReference>
<dbReference type="InterPro" id="IPR000873">
    <property type="entry name" value="AMP-dep_synth/lig_dom"/>
</dbReference>
<dbReference type="InterPro" id="IPR020802">
    <property type="entry name" value="TesA-like"/>
</dbReference>
<dbReference type="InterPro" id="IPR001031">
    <property type="entry name" value="Thioesterase"/>
</dbReference>
<dbReference type="Pfam" id="PF00975">
    <property type="entry name" value="Thioesterase"/>
    <property type="match status" value="1"/>
</dbReference>
<proteinExistence type="predicted"/>
<dbReference type="Gene3D" id="1.10.1200.10">
    <property type="entry name" value="ACP-like"/>
    <property type="match status" value="3"/>
</dbReference>
<evidence type="ECO:0000313" key="6">
    <source>
        <dbReference type="EMBL" id="GHI34982.1"/>
    </source>
</evidence>
<keyword evidence="7" id="KW-1185">Reference proteome</keyword>
<dbReference type="CDD" id="cd19540">
    <property type="entry name" value="LCL_NRPS-like"/>
    <property type="match status" value="3"/>
</dbReference>
<feature type="domain" description="Carrier" evidence="5">
    <location>
        <begin position="5379"/>
        <end position="5454"/>
    </location>
</feature>
<dbReference type="SUPFAM" id="SSF53474">
    <property type="entry name" value="alpha/beta-Hydrolases"/>
    <property type="match status" value="1"/>
</dbReference>
<keyword evidence="2" id="KW-0596">Phosphopantetheine</keyword>
<dbReference type="NCBIfam" id="TIGR01733">
    <property type="entry name" value="AA-adenyl-dom"/>
    <property type="match status" value="4"/>
</dbReference>
<dbReference type="SUPFAM" id="SSF56801">
    <property type="entry name" value="Acetyl-CoA synthetase-like"/>
    <property type="match status" value="4"/>
</dbReference>
<dbReference type="InterPro" id="IPR036736">
    <property type="entry name" value="ACP-like_sf"/>
</dbReference>
<evidence type="ECO:0000256" key="3">
    <source>
        <dbReference type="ARBA" id="ARBA00022553"/>
    </source>
</evidence>
<dbReference type="InterPro" id="IPR006162">
    <property type="entry name" value="Ppantetheine_attach_site"/>
</dbReference>
<comment type="cofactor">
    <cofactor evidence="1">
        <name>pantetheine 4'-phosphate</name>
        <dbReference type="ChEBI" id="CHEBI:47942"/>
    </cofactor>
</comment>
<dbReference type="InterPro" id="IPR020845">
    <property type="entry name" value="AMP-binding_CS"/>
</dbReference>
<dbReference type="PROSITE" id="PS00455">
    <property type="entry name" value="AMP_BINDING"/>
    <property type="match status" value="2"/>
</dbReference>
<dbReference type="InterPro" id="IPR045851">
    <property type="entry name" value="AMP-bd_C_sf"/>
</dbReference>
<name>A0ABQ3QCI0_9ACTN</name>
<dbReference type="InterPro" id="IPR010071">
    <property type="entry name" value="AA_adenyl_dom"/>
</dbReference>
<dbReference type="InterPro" id="IPR029058">
    <property type="entry name" value="AB_hydrolase_fold"/>
</dbReference>
<reference evidence="6" key="1">
    <citation type="submission" date="2024-05" db="EMBL/GenBank/DDBJ databases">
        <title>Whole genome shotgun sequence of Streptomyces daghestanicus NBRC 12762.</title>
        <authorList>
            <person name="Komaki H."/>
            <person name="Tamura T."/>
        </authorList>
    </citation>
    <scope>NUCLEOTIDE SEQUENCE</scope>
    <source>
        <strain evidence="6">NBRC 12762</strain>
    </source>
</reference>
<dbReference type="Gene3D" id="3.40.50.980">
    <property type="match status" value="8"/>
</dbReference>
<comment type="caution">
    <text evidence="6">The sequence shown here is derived from an EMBL/GenBank/DDBJ whole genome shotgun (WGS) entry which is preliminary data.</text>
</comment>
<dbReference type="Pfam" id="PF08242">
    <property type="entry name" value="Methyltransf_12"/>
    <property type="match status" value="3"/>
</dbReference>
<evidence type="ECO:0000256" key="2">
    <source>
        <dbReference type="ARBA" id="ARBA00022450"/>
    </source>
</evidence>
<dbReference type="SUPFAM" id="SSF53335">
    <property type="entry name" value="S-adenosyl-L-methionine-dependent methyltransferases"/>
    <property type="match status" value="3"/>
</dbReference>
<sequence>MTRSRIDDVLPLSPLQEGLLFLSRYDDSGSDDVYVVQFRFDIDGPLDGGRMRTAAEALLERHPNLRAGFRQQRREGRPVQVVPRTVRLPWDEVDLSGLPDAERAAETDRLLTADRARRFDLARPPLMRFTLLRLGPRTHRLVFTHHHLLLDGWSMGLLIKELFTLYERPADRHRLPAPVPYRDYLGWLARQDDTAARRAWSDALAGVEEPTLVAGQERGRATGAPAELVTDLSEELTAALIARGRSARLTLNTLVQGAWGLLVGGLTGRHDVTFAEIVSGRPADLSGAETMIGMFANALPVRMTVAPGESLTTALRRLQDARGALMPHQHLGLSTIQSLVEPAELFDTMVIFENYPLDPDTLQVTAGDIRLTEVSEHAATHYPLCLMVLPGARLRLRLSYRTDLYDRDTVARLTERLTALLELLAHDPDRPAATVDVLSAAERWDLLVTRNDTARPVPGAAVPQLFAAQVRDHPGAVAVRAGGRELTYAALDRRSALLAGRLAALGAGPEQRVAVMAERTADLPATLLAVLRTGAAYAPLDPLHPAERVAQVLDDVRPVCVVTDGTAAVPLPAGVPVLRLADLPADAETGDGGAPAAVPHPDQAAYVIHTSGSTGRPKGVVVPHGALANHLADMRERVPLGPGDRLLAVTTVSFDIAALEIFLPLTRGATVVLADQDTVLDPAALAGTITTCGATVMQATPTLWRTLADGHTDALRGLRVLTGGEPLPGDLAAALTGAAAEVINLYGPTETTIWSTAASLAPGDPVTIGRPMANTRVYVLDGALRPVPVGVRGDLYVAGAGLARGYGGRPGLTAERFVADPFGGAGERMYRTGDVAVWRADGVLEFAGRVDGQVKIRGFRVETGEIEAALRTHPQVAEAAVVARTDRDGARRLDGYVVPAAAGGDSASAAREQDRERAWRDVYDTLYRDREGEPYAAWTSAYDGAPLPVAEMDEWRAGAVERVRALGPGRVLEIGVGNGLLLRELAGDAECYWGTDLSGAAIEGLRRAVAGEPWADRVELRVASALETESLPEGFFDTVVLNSVVQYFPGARYAVEVLRKAVRLLAPGGRIFVGDVRDLRHHRTLRTAVELERAARTGENADAETVRAAVARGVAAERELLFAPAFFAALRHAVPALDAVDVRVKSGTHHNELTRHRYDVVLHTATDATPRSAELPALVWGTDVTGTDGLAALLDAGTPLRVTALPNARLAGELAAERLLGEGADPRTAHAALSRPAEPDAPDPAALAALAERHGYRLGLGWSATGPAASLDAVFTPATEDPAPLYADLCPPAPAGADPTGAALTNDPLRSAGDPALAQELRPYLRERLPEYMVPATLTLLDALPRTANGKLDRRSLPDAGPLARSGRAARTPQEEIMCSLFADVLGLSRVNPTDNFFDLGGHSLLGTRLINRVRSTLGVDLPIRRLFQHPSPAGLAALLHDAEAAGRPALRPRERDGEPPLSFAQSRLWFINQMEGPSPTYHIPLGLRITGALDVDALRAALDDVMDRHESLRTVFPAPGGRPAQRILDPAPPCPLRITHVPAGDLDEAVADAVRAPFDLATEPPLRADLFPCGEQQALLVLTLHHIAGDGWSLGPLGRDLAVAYEARCRGEAPGWAALPVQYADYAVWQRELLGEESDGGSEMARQLGFWRERLAGLPDQLEIPTDRPRPAVFTHRGGSVAFRLEPELHAGLVSLARESSATLFMVVQAGLVALLSRLGAGSDVAVGSPVAGRTDEALDDLVGFFVNTLVLRTDVSGDPSFRELLGRVREGDLAAYAHQDVPFERLVEELNPQRSLSRNPLVQVMLALQNTAEAAFRLPGLTIEPERIRPEVSRFDLAVFLTEAHTAHGDPDGVWGLVEYSGDLFEQETVQRFTDRLLLLLRACVDDAEQRVGAVDLLEPGERHRVLHEWNATARPDAPAPTTLTARFARLAERTPGAPAVSAGDTTLTYAELDRRSTRLARHLRDRGVREETPVAMLTERGVHLAVGVLGVLKAGGAYVPLNADHPPARKALVLARTGTPVLLTDRALKDEAAGYGLPVTVLDDPLPDTGELTGPPPVTDPGRLAAIMYTSGSTGEPKGVALTHGGIECLRHDRCWEPGSTDRVLLHSAHAWDAFNMEFWLPLMSGGHVVMAPPGRLDLRVLERLVTRWDITGLLLPTGVFNAVADDRTDWLSGLTALWTGGDVLSPAAAARLAADCPDTVVLNGYGPTETTVYATRHTFRGTCDPGLPVPIGLPLDDMRLYVLDDRLSPVPTGVPGELYIAGAGMARGYFRAPAETAARFVADPFGPPGGRLYRTGDVVRRDRDGRLHFVGRADSQVKLRGLRVELGEVEAALRSHPQVAQAVALVREDRPGERQLVAYVVPGDDTDRDRDGEAEQVAEWHDVYQEVYQDAATAEFGANFTGWTSSYDSRPIPLPQMREWRAAAVDRIRELNPRRVLEIGVGSGLILSQLADDCESYWATDFSAAAVEALRVQLEARPGTRSRVQLRVQPADVTDGLPEGHFDTVVVNSVVPYFPHGAYLVDVIAGALRLLAPGGHLFIGDVRNHRLLRCFSAAVRLHQADDTADPADVIRGVDQGVLLETELLADPEFFPALRTRLPDIEAVDVRVKRGAHHNELSRHRYDVVLRKRGGPATPAARPGTTVSWPRDLGGPDALARLLGDGPAALRVEDVPNARLAAETTALRLLDGAGDVDAARLAVRDGTGVPDAVDPEELHALGERFGYRTAVTWSATSSEGALDVLFTKAPPVGPVIDDLYRPTANEAADPLAFTNSPRRASLAGTLVGTLRDHLRDRLPAPTVPAAFVVLERLPLTVNGKLDRAALPVPEFSGGGRGRVARSPREEILCGLFAEVLGVASVAADDDFFEAGGHSLLATRLVSRVRSVFGVELAVRSLFDAPTPAGLVRHLDAAGAARTPLRPAGRPERIPLSPAQWRLWFLSQVEGAGPTYNIPYALRLSGRLDEDALRVALDDVVARHESLRTVFPDQGGTPYQRIVPADRARVPLTVAQTTEDDLPAALTEAGRTGFDLARDLPLRAHLLRTSPTECVLLLNLHHIAGDGWSMAPLARDLMTAYEARCRGEAPGWAPLPVQYADYALWQRELLGEEGDGDSELARQLDHWRENLAALPAEITLPTDRPRPAVAGYDGALVRFRLEPELHAGLVSLARESSATLFMVVQAGLVALLSRLGAGSDVAVGSPVAGRTDEALDDLVGFFVNTLVLRTDVSGDPSFRELLGRVREGDLAAYAHQDVPFERLVEELNPQRSLSRNPLVQVMLALQNMPRAEAALPGLRVRPEPLDMGISKFDLSFHLRESRGADGAEGGIDGVLEYSTDLFDHDTVRALADRLTALLRQLVARPEQPLSAAELLTPAERARLARWNDTAAPPVAETLPRLFEDRVRRAPDAPAVRHAGTDTGYADLNARANRLARHLVRAGVGTEDLIGIALPRTPELLVAVWAVLKAGAAYVPLDPGYPAQRLTLMLDDAAPAYVLTTLDGATALPDAARCLALDDPGVRARVAAEDPGDLTDTDRLRPLRPGHAAYAIFTSGSTGRPKAVVVPHRNVADLAAWAAGELGAGALASVTASTSLNFDVSVFELFCPLLNGGRVDLVDDVLALAGDPSETTSGDTDGGTDGGGLLSTVPSALAALLSGPGLRTRPHTLLYAGEALPAALVRDTHRALPGCRVLNVYGPTEATVYATRAELSPDEDRPPAIGGPLRNVTAHVLDDRLRPLPPGSAGELYLAGELHLARGYLRRPALTAERFVADPYGPPGSRMYRTGDLVRRRADGSIEYLGRQDDQVKIRGFRVEPREIETVLTALPDVREAVVTAVPDPAGERRLVAYAVLRADAAVTPDTLRAHAAQALPGHLVPAAFVVLERLPLTVNGKLDRAALPVPELSGGGRGRVARSPREEILCGLFAEVLGVASVAADDDFFEAGGHSLLATRLVSRVRSVFGVELAVRSLFDAPTPAGLVRHLDAAGAARTPLRPADRTGALPLSFAQHRLWFLDQMEGPSPTYNIPLALRLAGPVDAGALRAALRDVVVRHEVLRTVFPESDGVAVQRVLAPETVSPELTVRTVTEAGLDAALADAARHAFDLSGELPLRADLFVLGEQRHVLLLTLHHIAGDGWSLGPLGRDLAVAYEARCRGEAPGWAALPVQYADYAVWQRELLGEESDGGSEMARQLGFWRERLAGLPDQLEIPTDRPRPAVFTHRGGSVAFRLEPELHAGLVSLARESSATLFMVVQAGLVALLSRLGAGSDVAVGSPVAGRTDEALDDLVGFFVNTLVLRTDVSGDPSFRELLGRVREGDLAAYAHQDVPFERLVEELNPQRSLSRNPLVQVVLALQNTPDADFRLSEARAEYIPLTAGASRFDLSLFCFERGDGTGGLDMLAEFSTDLFDRESVVVLLERLARLLRSAVTDPGVPVSALDLLAEEEHHRLVTGWNATALPRGTTPDSLQAAFRAQAAATPDAVAVRADGQSLTYRELDERANRLAHRIIALGARPQTAVAVLQERSADLVVSLLAVVKAGCVYVPLHTGYPVSWMRMALARTGARLLLTDRAMRERDLRHDGPVVVVDEDDLTGLPTGDPLVAGGPDDLAYTMFTSGSTGEPKGVEITHRDVLDLAHDPVWHGPREDTARACANPRCPAERVLMHSPYAFDPATFELWAPLLNGHRVVVAPAGELDLATLEGVMTDERVTGVLYTAGLFRLIAEERPESFAGVREVWTGGDVVSPAAVQRVLDTCPGTAVTAIYGPTEITLCATRYPMRHPHRVETTVPLGRPMANTRVYVLDGALRPVPVGVRGDLYVAGAGLARGYGGRPGLTAERFVADPFGGAGERMYRTGDVAVWRADGVLEFAGRVDGQVKIRGFRVETGEIEAALVRHPELAQATVTVREDRPGDRALVAYLVPADGTGPTARDLPTEAEGVQEWKGIYDDLYRDREGEPYAGWNSSYDGAPLPVAEMDEWRAGAVERVRALGPGRVLEIGVGNGLLLRELAGDAECYWGTDLSGAAIEGLRRAVAGEPWADRVELRAASALETESLPEGFFDTVVLNSVVQYFPGARYAVEVLRKAVRLLAPGGRIFVGDVRDLRHHRTFAAAVALHDADATADLAALRTAVEREVMLENELLLSPDFFAGLPAEIPAVEAADIGLKRSAHHNELSCYRYDVVLRTAPAADADAPQPPVLRWGRDITGLDRLADALGDGTGLRIVRVPDARTAAHRAAVTALDNGSDPEVVLARLRGPAPAGLPGPEDFHRAAARLGHRAALIPAPGEPGAYDVLLLPGTADHAPLGRYRAPAEAAALPLWAHAGDPRRADDHAALVARVRADLAERLPEYMVPGFFAVLDRLPLTPNGKVDHRALPAVGRRTTAPGRPPRSPQEEVLCALFAEVLGVPSVGVDDDFFALGGHSLLAARLINRVRATLGTELAVRALFETPTVAGLADRLGVSDGSDAFDVMLPLRRGGDRAPLFCLHPAGGVSWVYSGLLRWLDPGRPVYGIQARGLTRPGTTPATIAELAAEYADEIRAVQPAGPYHLLGWSLGGLLAHAVAATLEARGQKVATLALMDAYPDIERPAGGQDPAELTRGIHQVLLTEAGVDPARAQGRDLDRAEVVALLKEGGTALAGLMDEDRVEAFTDVFVHCSRMMFDPPLGAVRSDVLFFAATRGAVDGAPGADRWRRYTTGTLTVHEVACSHAQMVEPEHIRTIGTVLAAHLDSAG</sequence>
<dbReference type="InterPro" id="IPR029063">
    <property type="entry name" value="SAM-dependent_MTases_sf"/>
</dbReference>
<dbReference type="CDD" id="cd05930">
    <property type="entry name" value="A_NRPS"/>
    <property type="match status" value="1"/>
</dbReference>
<dbReference type="PANTHER" id="PTHR45527:SF1">
    <property type="entry name" value="FATTY ACID SYNTHASE"/>
    <property type="match status" value="1"/>
</dbReference>
<dbReference type="Proteomes" id="UP001052655">
    <property type="component" value="Unassembled WGS sequence"/>
</dbReference>
<dbReference type="InterPro" id="IPR001242">
    <property type="entry name" value="Condensation_dom"/>
</dbReference>
<evidence type="ECO:0000313" key="7">
    <source>
        <dbReference type="Proteomes" id="UP001052655"/>
    </source>
</evidence>
<feature type="domain" description="Carrier" evidence="5">
    <location>
        <begin position="1369"/>
        <end position="1444"/>
    </location>
</feature>
<dbReference type="Gene3D" id="2.30.38.10">
    <property type="entry name" value="Luciferase, Domain 3"/>
    <property type="match status" value="4"/>
</dbReference>
<dbReference type="Gene3D" id="3.40.50.150">
    <property type="entry name" value="Vaccinia Virus protein VP39"/>
    <property type="match status" value="3"/>
</dbReference>
<dbReference type="Gene3D" id="3.40.50.1820">
    <property type="entry name" value="alpha/beta hydrolase"/>
    <property type="match status" value="1"/>
</dbReference>
<feature type="domain" description="Carrier" evidence="5">
    <location>
        <begin position="2838"/>
        <end position="2913"/>
    </location>
</feature>
<gene>
    <name evidence="6" type="ORF">Sdagh_67120</name>
</gene>
<dbReference type="SMART" id="SM00824">
    <property type="entry name" value="PKS_TE"/>
    <property type="match status" value="1"/>
</dbReference>
<dbReference type="PANTHER" id="PTHR45527">
    <property type="entry name" value="NONRIBOSOMAL PEPTIDE SYNTHETASE"/>
    <property type="match status" value="1"/>
</dbReference>